<keyword evidence="3 6" id="KW-0645">Protease</keyword>
<dbReference type="EMBL" id="CP017298">
    <property type="protein sequence ID" value="AOS47198.1"/>
    <property type="molecule type" value="Genomic_DNA"/>
</dbReference>
<dbReference type="KEGG" id="phon:BH719_04450"/>
<feature type="domain" description="Peptidase M24" evidence="7">
    <location>
        <begin position="14"/>
        <end position="278"/>
    </location>
</feature>
<dbReference type="PROSITE" id="PS00680">
    <property type="entry name" value="MAP_1"/>
    <property type="match status" value="1"/>
</dbReference>
<proteinExistence type="inferred from homology"/>
<feature type="binding site" evidence="6">
    <location>
        <position position="272"/>
    </location>
    <ligand>
        <name>a divalent metal cation</name>
        <dbReference type="ChEBI" id="CHEBI:60240"/>
        <label>1</label>
    </ligand>
</feature>
<dbReference type="Gene3D" id="3.90.230.10">
    <property type="entry name" value="Creatinase/methionine aminopeptidase superfamily"/>
    <property type="match status" value="1"/>
</dbReference>
<protein>
    <recommendedName>
        <fullName evidence="6">Methionine aminopeptidase</fullName>
        <shortName evidence="6">MAP</shortName>
        <shortName evidence="6">MetAP</shortName>
        <ecNumber evidence="6">3.4.11.18</ecNumber>
    </recommendedName>
    <alternativeName>
        <fullName evidence="6">Peptidase M</fullName>
    </alternativeName>
</protein>
<evidence type="ECO:0000256" key="5">
    <source>
        <dbReference type="ARBA" id="ARBA00022801"/>
    </source>
</evidence>
<dbReference type="AlphaFoldDB" id="A0A1D8B241"/>
<keyword evidence="5 6" id="KW-0378">Hydrolase</keyword>
<comment type="similarity">
    <text evidence="6">Belongs to the peptidase M24A family. Methionine aminopeptidase type 1 subfamily.</text>
</comment>
<evidence type="ECO:0000256" key="6">
    <source>
        <dbReference type="HAMAP-Rule" id="MF_01974"/>
    </source>
</evidence>
<dbReference type="GO" id="GO:0005829">
    <property type="term" value="C:cytosol"/>
    <property type="evidence" value="ECO:0007669"/>
    <property type="project" value="TreeGrafter"/>
</dbReference>
<accession>A0A1D8B241</accession>
<feature type="binding site" evidence="6">
    <location>
        <position position="96"/>
    </location>
    <ligand>
        <name>a divalent metal cation</name>
        <dbReference type="ChEBI" id="CHEBI:60240"/>
        <label>1</label>
    </ligand>
</feature>
<comment type="subunit">
    <text evidence="6">Monomer.</text>
</comment>
<feature type="binding site" evidence="6">
    <location>
        <position position="215"/>
    </location>
    <ligand>
        <name>substrate</name>
    </ligand>
</feature>
<dbReference type="GO" id="GO:0004239">
    <property type="term" value="F:initiator methionyl aminopeptidase activity"/>
    <property type="evidence" value="ECO:0007669"/>
    <property type="project" value="UniProtKB-UniRule"/>
</dbReference>
<dbReference type="STRING" id="178339.BH719_04450"/>
<comment type="catalytic activity">
    <reaction evidence="6">
        <text>Release of N-terminal amino acids, preferentially methionine, from peptides and arylamides.</text>
        <dbReference type="EC" id="3.4.11.18"/>
    </reaction>
</comment>
<evidence type="ECO:0000256" key="1">
    <source>
        <dbReference type="ARBA" id="ARBA00002521"/>
    </source>
</evidence>
<dbReference type="EC" id="3.4.11.18" evidence="6"/>
<dbReference type="GO" id="GO:0006508">
    <property type="term" value="P:proteolysis"/>
    <property type="evidence" value="ECO:0007669"/>
    <property type="project" value="UniProtKB-KW"/>
</dbReference>
<feature type="binding site" evidence="6">
    <location>
        <position position="241"/>
    </location>
    <ligand>
        <name>a divalent metal cation</name>
        <dbReference type="ChEBI" id="CHEBI:60240"/>
        <label>2</label>
        <note>catalytic</note>
    </ligand>
</feature>
<dbReference type="Pfam" id="PF00557">
    <property type="entry name" value="Peptidase_M24"/>
    <property type="match status" value="1"/>
</dbReference>
<feature type="binding site" evidence="6">
    <location>
        <position position="79"/>
    </location>
    <ligand>
        <name>substrate</name>
    </ligand>
</feature>
<evidence type="ECO:0000313" key="8">
    <source>
        <dbReference type="EMBL" id="AOS47198.1"/>
    </source>
</evidence>
<dbReference type="PANTHER" id="PTHR43330">
    <property type="entry name" value="METHIONINE AMINOPEPTIDASE"/>
    <property type="match status" value="1"/>
</dbReference>
<keyword evidence="9" id="KW-1185">Reference proteome</keyword>
<sequence length="306" mass="32231">MGRIELKTAQELRFMREAGLVVAGIHEKLREAVRPGVTTAELDAVSSDAIAAAGAASNFLGYYDYPATVCVSVNDVVVHGIPGGYRLRAGDLVSFDCGAWLTRRGRQWHGDAAFSVVVSDPWIDDAAFAAGERAAAEPAGGGQDPESAALRRRRELDTVTRECLWAALAALATGRRVSAVGAAVEDVVAARARELGWEAGIIEEYTGHGIGTKMHMEPEVLNFNARGRSPRLKKGMVLAVEPMLVSGGIATRTEDDGWTVRTEDGGDAAHWEHTIAIAEGGVCVLTARDGGAAGLAPYGVAPISLD</sequence>
<evidence type="ECO:0000256" key="4">
    <source>
        <dbReference type="ARBA" id="ARBA00022723"/>
    </source>
</evidence>
<feature type="binding site" evidence="6">
    <location>
        <position position="111"/>
    </location>
    <ligand>
        <name>a divalent metal cation</name>
        <dbReference type="ChEBI" id="CHEBI:60240"/>
        <label>2</label>
        <note>catalytic</note>
    </ligand>
</feature>
<dbReference type="SUPFAM" id="SSF55920">
    <property type="entry name" value="Creatinase/aminopeptidase"/>
    <property type="match status" value="1"/>
</dbReference>
<feature type="binding site" evidence="6">
    <location>
        <position position="111"/>
    </location>
    <ligand>
        <name>a divalent metal cation</name>
        <dbReference type="ChEBI" id="CHEBI:60240"/>
        <label>1</label>
    </ligand>
</feature>
<organism evidence="8 9">
    <name type="scientific">Pauljensenia hongkongensis</name>
    <dbReference type="NCBI Taxonomy" id="178339"/>
    <lineage>
        <taxon>Bacteria</taxon>
        <taxon>Bacillati</taxon>
        <taxon>Actinomycetota</taxon>
        <taxon>Actinomycetes</taxon>
        <taxon>Actinomycetales</taxon>
        <taxon>Actinomycetaceae</taxon>
        <taxon>Pauljensenia</taxon>
    </lineage>
</organism>
<evidence type="ECO:0000256" key="2">
    <source>
        <dbReference type="ARBA" id="ARBA00022438"/>
    </source>
</evidence>
<dbReference type="InterPro" id="IPR036005">
    <property type="entry name" value="Creatinase/aminopeptidase-like"/>
</dbReference>
<feature type="binding site" evidence="6">
    <location>
        <position position="208"/>
    </location>
    <ligand>
        <name>a divalent metal cation</name>
        <dbReference type="ChEBI" id="CHEBI:60240"/>
        <label>2</label>
        <note>catalytic</note>
    </ligand>
</feature>
<name>A0A1D8B241_9ACTO</name>
<dbReference type="Proteomes" id="UP000095214">
    <property type="component" value="Chromosome"/>
</dbReference>
<comment type="function">
    <text evidence="1 6">Removes the N-terminal methionine from nascent proteins. The N-terminal methionine is often cleaved when the second residue in the primary sequence is small and uncharged (Met-Ala-, Cys, Gly, Pro, Ser, Thr, or Val). Requires deformylation of the N(alpha)-formylated initiator methionine before it can be hydrolyzed.</text>
</comment>
<dbReference type="RefSeq" id="WP_009743567.1">
    <property type="nucleotide sequence ID" value="NZ_CP017298.1"/>
</dbReference>
<dbReference type="OrthoDB" id="9802055at2"/>
<dbReference type="InterPro" id="IPR002467">
    <property type="entry name" value="Pept_M24A_MAP1"/>
</dbReference>
<evidence type="ECO:0000259" key="7">
    <source>
        <dbReference type="Pfam" id="PF00557"/>
    </source>
</evidence>
<dbReference type="PANTHER" id="PTHR43330:SF27">
    <property type="entry name" value="METHIONINE AMINOPEPTIDASE"/>
    <property type="match status" value="1"/>
</dbReference>
<keyword evidence="4 6" id="KW-0479">Metal-binding</keyword>
<dbReference type="InterPro" id="IPR000994">
    <property type="entry name" value="Pept_M24"/>
</dbReference>
<dbReference type="GO" id="GO:0070006">
    <property type="term" value="F:metalloaminopeptidase activity"/>
    <property type="evidence" value="ECO:0007669"/>
    <property type="project" value="UniProtKB-UniRule"/>
</dbReference>
<comment type="cofactor">
    <cofactor evidence="6">
        <name>Co(2+)</name>
        <dbReference type="ChEBI" id="CHEBI:48828"/>
    </cofactor>
    <cofactor evidence="6">
        <name>Zn(2+)</name>
        <dbReference type="ChEBI" id="CHEBI:29105"/>
    </cofactor>
    <cofactor evidence="6">
        <name>Mn(2+)</name>
        <dbReference type="ChEBI" id="CHEBI:29035"/>
    </cofactor>
    <cofactor evidence="6">
        <name>Fe(2+)</name>
        <dbReference type="ChEBI" id="CHEBI:29033"/>
    </cofactor>
    <text evidence="6">Binds 2 divalent metal cations per subunit. Has a high-affinity and a low affinity metal-binding site. The true nature of the physiological cofactor is under debate. The enzyme is active with cobalt, zinc, manganese or divalent iron ions. Most likely, methionine aminopeptidases function as mononuclear Fe(2+)-metalloproteases under physiological conditions, and the catalytically relevant metal-binding site has been assigned to the histidine-containing high-affinity site.</text>
</comment>
<dbReference type="GO" id="GO:0046872">
    <property type="term" value="F:metal ion binding"/>
    <property type="evidence" value="ECO:0007669"/>
    <property type="project" value="UniProtKB-UniRule"/>
</dbReference>
<keyword evidence="2 6" id="KW-0031">Aminopeptidase</keyword>
<evidence type="ECO:0000256" key="3">
    <source>
        <dbReference type="ARBA" id="ARBA00022670"/>
    </source>
</evidence>
<reference evidence="8 9" key="1">
    <citation type="submission" date="2016-09" db="EMBL/GenBank/DDBJ databases">
        <title>Complete genome sequence of Actinomyces hongkongensis HKU8.</title>
        <authorList>
            <person name="Gao Y.-X."/>
            <person name="Zhou Y.-Y."/>
            <person name="Xie Y."/>
            <person name="Wang M."/>
            <person name="Wang S.-J."/>
            <person name="Shen S.-G."/>
        </authorList>
    </citation>
    <scope>NUCLEOTIDE SEQUENCE [LARGE SCALE GENOMIC DNA]</scope>
    <source>
        <strain evidence="8 9">HKU8</strain>
    </source>
</reference>
<evidence type="ECO:0000313" key="9">
    <source>
        <dbReference type="Proteomes" id="UP000095214"/>
    </source>
</evidence>
<feature type="binding site" evidence="6">
    <location>
        <position position="272"/>
    </location>
    <ligand>
        <name>a divalent metal cation</name>
        <dbReference type="ChEBI" id="CHEBI:60240"/>
        <label>2</label>
        <note>catalytic</note>
    </ligand>
</feature>
<gene>
    <name evidence="6" type="primary">map</name>
    <name evidence="8" type="ORF">BH719_04450</name>
</gene>
<dbReference type="HAMAP" id="MF_01974">
    <property type="entry name" value="MetAP_1"/>
    <property type="match status" value="1"/>
</dbReference>